<gene>
    <name evidence="1" type="ORF">L3Q82_016496</name>
</gene>
<keyword evidence="2" id="KW-1185">Reference proteome</keyword>
<reference evidence="1" key="1">
    <citation type="submission" date="2022-04" db="EMBL/GenBank/DDBJ databases">
        <title>Jade perch genome.</title>
        <authorList>
            <person name="Chao B."/>
        </authorList>
    </citation>
    <scope>NUCLEOTIDE SEQUENCE</scope>
    <source>
        <strain evidence="1">CB-2022</strain>
    </source>
</reference>
<accession>A0ACB8X8V0</accession>
<comment type="caution">
    <text evidence="1">The sequence shown here is derived from an EMBL/GenBank/DDBJ whole genome shotgun (WGS) entry which is preliminary data.</text>
</comment>
<dbReference type="EMBL" id="CM041532">
    <property type="protein sequence ID" value="KAI3375967.1"/>
    <property type="molecule type" value="Genomic_DNA"/>
</dbReference>
<protein>
    <submittedName>
        <fullName evidence="1">Uncharacterized protein</fullName>
    </submittedName>
</protein>
<evidence type="ECO:0000313" key="2">
    <source>
        <dbReference type="Proteomes" id="UP000831701"/>
    </source>
</evidence>
<name>A0ACB8X8V0_9TELE</name>
<sequence length="286" mass="32353">MSILRVRVFVNICLRISFLVSDAAFLRITPNRLQHFEMDTISFNCEGSDSSTRLRATRNIKGFDSECDVKKTPTGSSCTVDRAYPGDSGEYWCETEGRDRSNSVNITITAGPVILEIPAFPILEGDDVTFHCRSKKNFSNLRADFYKDDVLMQNSPTEEMTINNVSRSDEGLYKCSISDVGESPRSWLAVRANTISIISPSLHEEPRSNQASNSSDSPRVHILLWVAVTILMLVLVLLVVGFLYIRKCRELEVKRDVEKDQLRDLLFFSDDPTRHSSGKNQLYLKL</sequence>
<evidence type="ECO:0000313" key="1">
    <source>
        <dbReference type="EMBL" id="KAI3375967.1"/>
    </source>
</evidence>
<dbReference type="Proteomes" id="UP000831701">
    <property type="component" value="Chromosome 2"/>
</dbReference>
<organism evidence="1 2">
    <name type="scientific">Scortum barcoo</name>
    <name type="common">barcoo grunter</name>
    <dbReference type="NCBI Taxonomy" id="214431"/>
    <lineage>
        <taxon>Eukaryota</taxon>
        <taxon>Metazoa</taxon>
        <taxon>Chordata</taxon>
        <taxon>Craniata</taxon>
        <taxon>Vertebrata</taxon>
        <taxon>Euteleostomi</taxon>
        <taxon>Actinopterygii</taxon>
        <taxon>Neopterygii</taxon>
        <taxon>Teleostei</taxon>
        <taxon>Neoteleostei</taxon>
        <taxon>Acanthomorphata</taxon>
        <taxon>Eupercaria</taxon>
        <taxon>Centrarchiformes</taxon>
        <taxon>Terapontoidei</taxon>
        <taxon>Terapontidae</taxon>
        <taxon>Scortum</taxon>
    </lineage>
</organism>
<proteinExistence type="predicted"/>